<dbReference type="AlphaFoldDB" id="A0A1X7R7G8"/>
<feature type="transmembrane region" description="Helical" evidence="1">
    <location>
        <begin position="140"/>
        <end position="159"/>
    </location>
</feature>
<gene>
    <name evidence="2" type="ORF">KASA_0K00539G</name>
</gene>
<organism evidence="2 3">
    <name type="scientific">Maudiozyma saulgeensis</name>
    <dbReference type="NCBI Taxonomy" id="1789683"/>
    <lineage>
        <taxon>Eukaryota</taxon>
        <taxon>Fungi</taxon>
        <taxon>Dikarya</taxon>
        <taxon>Ascomycota</taxon>
        <taxon>Saccharomycotina</taxon>
        <taxon>Saccharomycetes</taxon>
        <taxon>Saccharomycetales</taxon>
        <taxon>Saccharomycetaceae</taxon>
        <taxon>Maudiozyma</taxon>
    </lineage>
</organism>
<name>A0A1X7R7G8_9SACH</name>
<dbReference type="Proteomes" id="UP000196158">
    <property type="component" value="Unassembled WGS sequence"/>
</dbReference>
<protein>
    <submittedName>
        <fullName evidence="2">Uncharacterized protein</fullName>
    </submittedName>
</protein>
<proteinExistence type="predicted"/>
<evidence type="ECO:0000313" key="2">
    <source>
        <dbReference type="EMBL" id="SMN21409.1"/>
    </source>
</evidence>
<reference evidence="2 3" key="1">
    <citation type="submission" date="2017-04" db="EMBL/GenBank/DDBJ databases">
        <authorList>
            <person name="Afonso C.L."/>
            <person name="Miller P.J."/>
            <person name="Scott M.A."/>
            <person name="Spackman E."/>
            <person name="Goraichik I."/>
            <person name="Dimitrov K.M."/>
            <person name="Suarez D.L."/>
            <person name="Swayne D.E."/>
        </authorList>
    </citation>
    <scope>NUCLEOTIDE SEQUENCE [LARGE SCALE GENOMIC DNA]</scope>
</reference>
<evidence type="ECO:0000313" key="3">
    <source>
        <dbReference type="Proteomes" id="UP000196158"/>
    </source>
</evidence>
<keyword evidence="3" id="KW-1185">Reference proteome</keyword>
<keyword evidence="1" id="KW-1133">Transmembrane helix</keyword>
<dbReference type="EMBL" id="FXLY01000008">
    <property type="protein sequence ID" value="SMN21409.1"/>
    <property type="molecule type" value="Genomic_DNA"/>
</dbReference>
<feature type="non-terminal residue" evidence="2">
    <location>
        <position position="1"/>
    </location>
</feature>
<keyword evidence="1" id="KW-0472">Membrane</keyword>
<accession>A0A1X7R7G8</accession>
<feature type="transmembrane region" description="Helical" evidence="1">
    <location>
        <begin position="171"/>
        <end position="191"/>
    </location>
</feature>
<sequence>SLIASNKKLNLVMFGIFDLLTKNLHNYVKRMAVDIARDSTESEHTTYLFPKYIDTFIHSKSTQFAELSRVSFQQKIFTSLIEKNAEKFDLEGSTKWIIRKNRVILKKIDGDISSFYSDLLKMKKTLEINRVKTFKTIRKVVYLLSGVLGSICISVNHFLKDRDDKSNQRQLIFVVALGIIGFFGYAHIFFWNDGLTICSLRTFNIKTSIANT</sequence>
<evidence type="ECO:0000256" key="1">
    <source>
        <dbReference type="SAM" id="Phobius"/>
    </source>
</evidence>
<keyword evidence="1" id="KW-0812">Transmembrane</keyword>